<dbReference type="AlphaFoldDB" id="A0A1N7PS87"/>
<dbReference type="Pfam" id="PF01476">
    <property type="entry name" value="LysM"/>
    <property type="match status" value="1"/>
</dbReference>
<accession>A0A1N7PS87</accession>
<feature type="region of interest" description="Disordered" evidence="1">
    <location>
        <begin position="66"/>
        <end position="87"/>
    </location>
</feature>
<evidence type="ECO:0000259" key="2">
    <source>
        <dbReference type="PROSITE" id="PS51782"/>
    </source>
</evidence>
<proteinExistence type="predicted"/>
<evidence type="ECO:0000256" key="1">
    <source>
        <dbReference type="SAM" id="MobiDB-lite"/>
    </source>
</evidence>
<organism evidence="3 4">
    <name type="scientific">Chryseobacterium ureilyticum</name>
    <dbReference type="NCBI Taxonomy" id="373668"/>
    <lineage>
        <taxon>Bacteria</taxon>
        <taxon>Pseudomonadati</taxon>
        <taxon>Bacteroidota</taxon>
        <taxon>Flavobacteriia</taxon>
        <taxon>Flavobacteriales</taxon>
        <taxon>Weeksellaceae</taxon>
        <taxon>Chryseobacterium group</taxon>
        <taxon>Chryseobacterium</taxon>
    </lineage>
</organism>
<dbReference type="Gene3D" id="3.10.350.10">
    <property type="entry name" value="LysM domain"/>
    <property type="match status" value="1"/>
</dbReference>
<dbReference type="PROSITE" id="PS51782">
    <property type="entry name" value="LYSM"/>
    <property type="match status" value="1"/>
</dbReference>
<dbReference type="CDD" id="cd00118">
    <property type="entry name" value="LysM"/>
    <property type="match status" value="1"/>
</dbReference>
<dbReference type="EMBL" id="FTOL01000006">
    <property type="protein sequence ID" value="SIT13458.1"/>
    <property type="molecule type" value="Genomic_DNA"/>
</dbReference>
<reference evidence="4" key="1">
    <citation type="submission" date="2017-01" db="EMBL/GenBank/DDBJ databases">
        <authorList>
            <person name="Varghese N."/>
            <person name="Submissions S."/>
        </authorList>
    </citation>
    <scope>NUCLEOTIDE SEQUENCE [LARGE SCALE GENOMIC DNA]</scope>
    <source>
        <strain evidence="4">DSM 18017</strain>
    </source>
</reference>
<gene>
    <name evidence="3" type="ORF">SAMN05421786_106141</name>
</gene>
<dbReference type="RefSeq" id="WP_076553026.1">
    <property type="nucleotide sequence ID" value="NZ_FTOL01000006.1"/>
</dbReference>
<dbReference type="Pfam" id="PF14107">
    <property type="entry name" value="DUF4280"/>
    <property type="match status" value="1"/>
</dbReference>
<evidence type="ECO:0000313" key="4">
    <source>
        <dbReference type="Proteomes" id="UP000186744"/>
    </source>
</evidence>
<dbReference type="SUPFAM" id="SSF54106">
    <property type="entry name" value="LysM domain"/>
    <property type="match status" value="1"/>
</dbReference>
<protein>
    <submittedName>
        <fullName evidence="3">LysM domain-containing protein</fullName>
    </submittedName>
</protein>
<keyword evidence="4" id="KW-1185">Reference proteome</keyword>
<feature type="domain" description="LysM" evidence="2">
    <location>
        <begin position="5"/>
        <end position="50"/>
    </location>
</feature>
<dbReference type="Proteomes" id="UP000186744">
    <property type="component" value="Unassembled WGS sequence"/>
</dbReference>
<dbReference type="OrthoDB" id="882303at2"/>
<dbReference type="InterPro" id="IPR036779">
    <property type="entry name" value="LysM_dom_sf"/>
</dbReference>
<sequence>MKESIKHIVQKGETLESIALDYGISVSELKNYHNSHITNFKEHIGYYIEEGVELLLENEKPTKPLLQIKERDEKDKEREEKRQTKKETLQHGKEEYFIVDGAKCLCDKGTIPATLKVNSHTKSIFNSKGNDKWAATLEDVQFKEGNSCFGNCAVKNNNPCTFSPAELWQKPFEKVKVMDKKVLVESSFLMCSVGGKISIQHHGQTILLGSNNVQKSNAELLNQVMPGINFEEFQAEYDDNQYYL</sequence>
<evidence type="ECO:0000313" key="3">
    <source>
        <dbReference type="EMBL" id="SIT13458.1"/>
    </source>
</evidence>
<dbReference type="InterPro" id="IPR025460">
    <property type="entry name" value="DUF4280"/>
</dbReference>
<dbReference type="STRING" id="373668.SAMN05421786_106141"/>
<name>A0A1N7PS87_9FLAO</name>
<dbReference type="InterPro" id="IPR018392">
    <property type="entry name" value="LysM"/>
</dbReference>